<reference evidence="1 2" key="1">
    <citation type="submission" date="2015-08" db="EMBL/GenBank/DDBJ databases">
        <title>Emmonsia species relationships and genome sequence.</title>
        <authorList>
            <person name="Cuomo C.A."/>
            <person name="Schwartz I.S."/>
            <person name="Kenyon C."/>
            <person name="De Hoog G.S."/>
            <person name="Govender N.P."/>
            <person name="Botha A."/>
            <person name="Moreno L."/>
            <person name="De Vries M."/>
            <person name="Munoz J.F."/>
            <person name="Stielow J.B."/>
        </authorList>
    </citation>
    <scope>NUCLEOTIDE SEQUENCE [LARGE SCALE GENOMIC DNA]</scope>
    <source>
        <strain evidence="1 2">EI222</strain>
    </source>
</reference>
<comment type="caution">
    <text evidence="1">The sequence shown here is derived from an EMBL/GenBank/DDBJ whole genome shotgun (WGS) entry which is preliminary data.</text>
</comment>
<dbReference type="AlphaFoldDB" id="A0A1J9QLE2"/>
<keyword evidence="2" id="KW-1185">Reference proteome</keyword>
<dbReference type="EMBL" id="LGTZ01001582">
    <property type="protein sequence ID" value="OJD21043.1"/>
    <property type="molecule type" value="Genomic_DNA"/>
</dbReference>
<organism evidence="1 2">
    <name type="scientific">Blastomyces percursus</name>
    <dbReference type="NCBI Taxonomy" id="1658174"/>
    <lineage>
        <taxon>Eukaryota</taxon>
        <taxon>Fungi</taxon>
        <taxon>Dikarya</taxon>
        <taxon>Ascomycota</taxon>
        <taxon>Pezizomycotina</taxon>
        <taxon>Eurotiomycetes</taxon>
        <taxon>Eurotiomycetidae</taxon>
        <taxon>Onygenales</taxon>
        <taxon>Ajellomycetaceae</taxon>
        <taxon>Blastomyces</taxon>
    </lineage>
</organism>
<sequence length="126" mass="14271">MRLAQKIQDLYSVRPALFNNLLKMNEEADEDNDPPNYSIRLEPTKGHISPKIFSLLSSSKMSENVGMQFANLSKLELLHPFVNKLRESYDTDWNKPSVLELGTVFTESLSWKGISFNIGGPSLARL</sequence>
<proteinExistence type="predicted"/>
<protein>
    <submittedName>
        <fullName evidence="1">Uncharacterized protein</fullName>
    </submittedName>
</protein>
<dbReference type="Proteomes" id="UP000242791">
    <property type="component" value="Unassembled WGS sequence"/>
</dbReference>
<dbReference type="OrthoDB" id="4207238at2759"/>
<name>A0A1J9QLE2_9EURO</name>
<gene>
    <name evidence="1" type="ORF">ACJ73_07622</name>
</gene>
<accession>A0A1J9QLE2</accession>
<evidence type="ECO:0000313" key="2">
    <source>
        <dbReference type="Proteomes" id="UP000242791"/>
    </source>
</evidence>
<evidence type="ECO:0000313" key="1">
    <source>
        <dbReference type="EMBL" id="OJD21043.1"/>
    </source>
</evidence>
<dbReference type="VEuPathDB" id="FungiDB:ACJ73_07622"/>